<dbReference type="AlphaFoldDB" id="A0A1B6EF83"/>
<dbReference type="PANTHER" id="PTHR28608">
    <property type="entry name" value="INTEGRATOR COMPLEX SUBUNIT 2"/>
    <property type="match status" value="1"/>
</dbReference>
<proteinExistence type="predicted"/>
<organism evidence="1">
    <name type="scientific">Clastoptera arizonana</name>
    <name type="common">Arizona spittle bug</name>
    <dbReference type="NCBI Taxonomy" id="38151"/>
    <lineage>
        <taxon>Eukaryota</taxon>
        <taxon>Metazoa</taxon>
        <taxon>Ecdysozoa</taxon>
        <taxon>Arthropoda</taxon>
        <taxon>Hexapoda</taxon>
        <taxon>Insecta</taxon>
        <taxon>Pterygota</taxon>
        <taxon>Neoptera</taxon>
        <taxon>Paraneoptera</taxon>
        <taxon>Hemiptera</taxon>
        <taxon>Auchenorrhyncha</taxon>
        <taxon>Cercopoidea</taxon>
        <taxon>Clastopteridae</taxon>
        <taxon>Clastoptera</taxon>
    </lineage>
</organism>
<accession>A0A1B6EF83</accession>
<name>A0A1B6EF83_9HEMI</name>
<dbReference type="GO" id="GO:0034472">
    <property type="term" value="P:snRNA 3'-end processing"/>
    <property type="evidence" value="ECO:0007669"/>
    <property type="project" value="TreeGrafter"/>
</dbReference>
<dbReference type="InterPro" id="IPR029321">
    <property type="entry name" value="INTS2"/>
</dbReference>
<feature type="non-terminal residue" evidence="1">
    <location>
        <position position="1"/>
    </location>
</feature>
<dbReference type="PANTHER" id="PTHR28608:SF1">
    <property type="entry name" value="INTEGRATOR COMPLEX SUBUNIT 2"/>
    <property type="match status" value="1"/>
</dbReference>
<dbReference type="Pfam" id="PF14750">
    <property type="entry name" value="INTS2"/>
    <property type="match status" value="1"/>
</dbReference>
<gene>
    <name evidence="1" type="ORF">g.21234</name>
</gene>
<evidence type="ECO:0000313" key="1">
    <source>
        <dbReference type="EMBL" id="JAS36541.1"/>
    </source>
</evidence>
<dbReference type="GO" id="GO:0032039">
    <property type="term" value="C:integrator complex"/>
    <property type="evidence" value="ECO:0007669"/>
    <property type="project" value="InterPro"/>
</dbReference>
<dbReference type="EMBL" id="GEDC01000757">
    <property type="protein sequence ID" value="JAS36541.1"/>
    <property type="molecule type" value="Transcribed_RNA"/>
</dbReference>
<protein>
    <submittedName>
        <fullName evidence="1">Uncharacterized protein</fullName>
    </submittedName>
</protein>
<reference evidence="1" key="1">
    <citation type="submission" date="2015-12" db="EMBL/GenBank/DDBJ databases">
        <title>De novo transcriptome assembly of four potential Pierce s Disease insect vectors from Arizona vineyards.</title>
        <authorList>
            <person name="Tassone E.E."/>
        </authorList>
    </citation>
    <scope>NUCLEOTIDE SEQUENCE</scope>
</reference>
<sequence>LSSENRTELFMPTLPALVRICEAFPPLVDDVVSLLTQVGRVCISEATSFGNYRFANLTNWTAKVGNKKSNKFLDNDCLFYHQKIEQNYLCLHFQHSFVSVKHSLH</sequence>